<reference evidence="7" key="1">
    <citation type="journal article" date="2019" name="Int. J. Syst. Evol. Microbiol.">
        <title>The Global Catalogue of Microorganisms (GCM) 10K type strain sequencing project: providing services to taxonomists for standard genome sequencing and annotation.</title>
        <authorList>
            <consortium name="The Broad Institute Genomics Platform"/>
            <consortium name="The Broad Institute Genome Sequencing Center for Infectious Disease"/>
            <person name="Wu L."/>
            <person name="Ma J."/>
        </authorList>
    </citation>
    <scope>NUCLEOTIDE SEQUENCE [LARGE SCALE GENOMIC DNA]</scope>
    <source>
        <strain evidence="7">CGMCC 1.15475</strain>
    </source>
</reference>
<dbReference type="PROSITE" id="PS50932">
    <property type="entry name" value="HTH_LACI_2"/>
    <property type="match status" value="1"/>
</dbReference>
<name>A0ABW4QLE4_9BACL</name>
<dbReference type="CDD" id="cd01392">
    <property type="entry name" value="HTH_LacI"/>
    <property type="match status" value="1"/>
</dbReference>
<dbReference type="SUPFAM" id="SSF53822">
    <property type="entry name" value="Periplasmic binding protein-like I"/>
    <property type="match status" value="1"/>
</dbReference>
<dbReference type="InterPro" id="IPR001387">
    <property type="entry name" value="Cro/C1-type_HTH"/>
</dbReference>
<keyword evidence="7" id="KW-1185">Reference proteome</keyword>
<dbReference type="Gene3D" id="1.10.260.40">
    <property type="entry name" value="lambda repressor-like DNA-binding domains"/>
    <property type="match status" value="1"/>
</dbReference>
<dbReference type="Pfam" id="PF00356">
    <property type="entry name" value="LacI"/>
    <property type="match status" value="1"/>
</dbReference>
<protein>
    <submittedName>
        <fullName evidence="6">LacI family DNA-binding transcriptional regulator</fullName>
    </submittedName>
</protein>
<sequence>MNTIEDIARLAGVAKSTVSRYLNGGSISESTRKKIERIINETGYAPNSFAQSLKAKKPNIIGTIVPRLDSFATSQILMGIDEQLREQNYQMLISNTSQVVEREVESVYSLSNQKVAGILLLATEITNAHLKAFSETELPVILIGQQHEKVYSYVHNDDAAAFELGKYVLAHGHRKIAYLGVTEKDIAVGVKRKEGFKRAIRAQGDCEVRFYETTFQMEDAIEITSTIIDSFNPSIIVCATDNIAMGALKAAHLKGIPVPSGLSITGFGGYAMTNIVHPGMTTVKFEYEEAGRQAAEGLITLLNGGEIPLKNISDYRIIERGTVDNKMTK</sequence>
<dbReference type="PANTHER" id="PTHR30146:SF154">
    <property type="entry name" value="TRANSCRIPTION REGULATOR, MEMBER OF GALR FAMILY"/>
    <property type="match status" value="1"/>
</dbReference>
<proteinExistence type="predicted"/>
<keyword evidence="1" id="KW-0805">Transcription regulation</keyword>
<dbReference type="PROSITE" id="PS50943">
    <property type="entry name" value="HTH_CROC1"/>
    <property type="match status" value="1"/>
</dbReference>
<dbReference type="EMBL" id="JBHUFW010000011">
    <property type="protein sequence ID" value="MFD1864198.1"/>
    <property type="molecule type" value="Genomic_DNA"/>
</dbReference>
<dbReference type="PRINTS" id="PR00036">
    <property type="entry name" value="HTHLACI"/>
</dbReference>
<feature type="domain" description="HTH lacI-type" evidence="4">
    <location>
        <begin position="3"/>
        <end position="55"/>
    </location>
</feature>
<evidence type="ECO:0000259" key="5">
    <source>
        <dbReference type="PROSITE" id="PS50943"/>
    </source>
</evidence>
<evidence type="ECO:0000256" key="1">
    <source>
        <dbReference type="ARBA" id="ARBA00023015"/>
    </source>
</evidence>
<evidence type="ECO:0000256" key="2">
    <source>
        <dbReference type="ARBA" id="ARBA00023125"/>
    </source>
</evidence>
<dbReference type="GO" id="GO:0003677">
    <property type="term" value="F:DNA binding"/>
    <property type="evidence" value="ECO:0007669"/>
    <property type="project" value="UniProtKB-KW"/>
</dbReference>
<dbReference type="Pfam" id="PF13377">
    <property type="entry name" value="Peripla_BP_3"/>
    <property type="match status" value="1"/>
</dbReference>
<dbReference type="InterPro" id="IPR010982">
    <property type="entry name" value="Lambda_DNA-bd_dom_sf"/>
</dbReference>
<dbReference type="InterPro" id="IPR000843">
    <property type="entry name" value="HTH_LacI"/>
</dbReference>
<evidence type="ECO:0000259" key="4">
    <source>
        <dbReference type="PROSITE" id="PS50932"/>
    </source>
</evidence>
<accession>A0ABW4QLE4</accession>
<dbReference type="InterPro" id="IPR046335">
    <property type="entry name" value="LacI/GalR-like_sensor"/>
</dbReference>
<evidence type="ECO:0000313" key="7">
    <source>
        <dbReference type="Proteomes" id="UP001597273"/>
    </source>
</evidence>
<dbReference type="Gene3D" id="3.40.50.2300">
    <property type="match status" value="2"/>
</dbReference>
<dbReference type="SUPFAM" id="SSF47413">
    <property type="entry name" value="lambda repressor-like DNA-binding domains"/>
    <property type="match status" value="1"/>
</dbReference>
<keyword evidence="2 6" id="KW-0238">DNA-binding</keyword>
<dbReference type="Proteomes" id="UP001597273">
    <property type="component" value="Unassembled WGS sequence"/>
</dbReference>
<gene>
    <name evidence="6" type="ORF">ACFSDB_14910</name>
</gene>
<keyword evidence="3" id="KW-0804">Transcription</keyword>
<evidence type="ECO:0000313" key="6">
    <source>
        <dbReference type="EMBL" id="MFD1864198.1"/>
    </source>
</evidence>
<dbReference type="PANTHER" id="PTHR30146">
    <property type="entry name" value="LACI-RELATED TRANSCRIPTIONAL REPRESSOR"/>
    <property type="match status" value="1"/>
</dbReference>
<dbReference type="InterPro" id="IPR028082">
    <property type="entry name" value="Peripla_BP_I"/>
</dbReference>
<dbReference type="SMART" id="SM00354">
    <property type="entry name" value="HTH_LACI"/>
    <property type="match status" value="1"/>
</dbReference>
<evidence type="ECO:0000256" key="3">
    <source>
        <dbReference type="ARBA" id="ARBA00023163"/>
    </source>
</evidence>
<organism evidence="6 7">
    <name type="scientific">Planococcus chinensis</name>
    <dbReference type="NCBI Taxonomy" id="272917"/>
    <lineage>
        <taxon>Bacteria</taxon>
        <taxon>Bacillati</taxon>
        <taxon>Bacillota</taxon>
        <taxon>Bacilli</taxon>
        <taxon>Bacillales</taxon>
        <taxon>Caryophanaceae</taxon>
        <taxon>Planococcus</taxon>
    </lineage>
</organism>
<feature type="domain" description="HTH cro/C1-type" evidence="5">
    <location>
        <begin position="3"/>
        <end position="45"/>
    </location>
</feature>
<dbReference type="RefSeq" id="WP_204890577.1">
    <property type="nucleotide sequence ID" value="NZ_JBHUFW010000011.1"/>
</dbReference>
<dbReference type="CDD" id="cd01542">
    <property type="entry name" value="PBP1_TreR-like"/>
    <property type="match status" value="1"/>
</dbReference>
<comment type="caution">
    <text evidence="6">The sequence shown here is derived from an EMBL/GenBank/DDBJ whole genome shotgun (WGS) entry which is preliminary data.</text>
</comment>